<feature type="compositionally biased region" description="Low complexity" evidence="1">
    <location>
        <begin position="658"/>
        <end position="674"/>
    </location>
</feature>
<feature type="compositionally biased region" description="Low complexity" evidence="1">
    <location>
        <begin position="348"/>
        <end position="359"/>
    </location>
</feature>
<feature type="compositionally biased region" description="Pro residues" evidence="1">
    <location>
        <begin position="839"/>
        <end position="860"/>
    </location>
</feature>
<feature type="compositionally biased region" description="Low complexity" evidence="1">
    <location>
        <begin position="367"/>
        <end position="381"/>
    </location>
</feature>
<feature type="region of interest" description="Disordered" evidence="1">
    <location>
        <begin position="700"/>
        <end position="784"/>
    </location>
</feature>
<feature type="region of interest" description="Disordered" evidence="1">
    <location>
        <begin position="824"/>
        <end position="889"/>
    </location>
</feature>
<gene>
    <name evidence="2" type="ORF">C8R41DRAFT_619981</name>
</gene>
<feature type="compositionally biased region" description="Low complexity" evidence="1">
    <location>
        <begin position="71"/>
        <end position="95"/>
    </location>
</feature>
<feature type="compositionally biased region" description="Low complexity" evidence="1">
    <location>
        <begin position="150"/>
        <end position="159"/>
    </location>
</feature>
<feature type="compositionally biased region" description="Polar residues" evidence="1">
    <location>
        <begin position="1113"/>
        <end position="1162"/>
    </location>
</feature>
<evidence type="ECO:0000313" key="3">
    <source>
        <dbReference type="Proteomes" id="UP001150217"/>
    </source>
</evidence>
<organism evidence="2 3">
    <name type="scientific">Lentinula lateritia</name>
    <dbReference type="NCBI Taxonomy" id="40482"/>
    <lineage>
        <taxon>Eukaryota</taxon>
        <taxon>Fungi</taxon>
        <taxon>Dikarya</taxon>
        <taxon>Basidiomycota</taxon>
        <taxon>Agaricomycotina</taxon>
        <taxon>Agaricomycetes</taxon>
        <taxon>Agaricomycetidae</taxon>
        <taxon>Agaricales</taxon>
        <taxon>Marasmiineae</taxon>
        <taxon>Omphalotaceae</taxon>
        <taxon>Lentinula</taxon>
    </lineage>
</organism>
<comment type="caution">
    <text evidence="2">The sequence shown here is derived from an EMBL/GenBank/DDBJ whole genome shotgun (WGS) entry which is preliminary data.</text>
</comment>
<feature type="compositionally biased region" description="Low complexity" evidence="1">
    <location>
        <begin position="122"/>
        <end position="142"/>
    </location>
</feature>
<feature type="compositionally biased region" description="Polar residues" evidence="1">
    <location>
        <begin position="1356"/>
        <end position="1367"/>
    </location>
</feature>
<feature type="compositionally biased region" description="Low complexity" evidence="1">
    <location>
        <begin position="745"/>
        <end position="772"/>
    </location>
</feature>
<sequence length="1518" mass="158495">MQSAPPVNPDRRVLPPGWTEGYNAQKDTWFVLVEHVPRALHNCILSRYYVQTNVVPARISYFHPSTEYYAESNRNESGPSSSSNSYVQQGSSSPSKLQGHNEKSDWKPDRKNPILFNNNEEPVASASSGPSTAPAPSTSNSGLQPSSHLPPDSTSSVDPSSPPQYSIYSESSDEHSTPSAVVVPVPGSGSSSSLEGATTANVVSPPEYHNPSFLSSPPPASDPTPTPPPPPSSASSPSLRVTQTVGPPSFFPLSPEINPQPFPSTPHTSNAIHAVNVNSLPAPRPDSTVMNLVSHPLQAQAVNNAYPPIHTGQNPHAHAPGMNLVDRPSQTPVGVSSPSLPLHPPSLQPDSAPVTSTNLPPTPTPNVPVSTSNAPTSASATAGHEGLTLAQRLYASAFSSRPSTTNATGGPSGGRISTSSPNMHLLMDSHSHVPPTVSLAAVSAEAYNNTNTLNNRPNAAVANSFYKTGVLQNLQSQSQPIQQHRPQSGRLSYHAGSMNYSAAAATSSVSLLSTVHSQSSSAASTVAGGRPQLPSRPQSQQLLHNNVVRPQSQKIEHYNPSGGVGRPGSIFKPKPTTVPSVALIARPPSQTSGLSNPHPTTASMNSHSAVVNSPASQSAATSNTAMQGQIGVSGIQSPAASIADAPGAPSVPARPPLTVGTSGKSSNNNSSNTVNPPPPTANLPTTSTLSRHFVTQNPNVHVQNQSGNGNFNAPQTGSMADLPSPPPQVNSHVSVNNPLPQVPPSGAVVASMHSSSVSLGHGPQSSISSQTHPSPPPPHSATSTFPAHALQFTTSPPMYSTSPVANAQSSAQFPSTPALISSLSTVSPTGYSPGSVPQPSSPPSLPQRPPQLPPQRPPQHPSYTLPMASITHNPRPPRPHSTSFSFGSTSATLSNTGNMLANFGKAAGRVAGRAALRYAGRLAIGSVLGTNPTLLSGLSGGGLFDNGSLDILNSSLANLDVTSIGVDMSQFQAAFQGVPGTDYQGIINSIGQQQQTSPTPGVNYHAIIGALTKIQHAAVQAQNQNHPQAHSAAHVHSNANAGGANNYQAIVNAQAQQIQQMQAMMNSLSMQQQQQQQHLGQQMQNINMHLGQTMNHNPAHQPPRPPQTQSQPLMQTHLPTPLHTQTQFPSHGQAHPNQAAQPVHTSPHSAPSFTTAHGNSAAATHYHPQSVHTVPSGNYGPASSPPPPPPPPSGNSTNVPSPSQQPSYTGRPNTTSPQALPAHLAPIQNTSSPANPSLTTLLGTVGHGLMNAMHHSPQSSHVQNGSSPGNPSQHQHAHAQQQQQFHAQQFGSSAHHVNINGGNSGSEFSTGGSGGPSMLSTVGHETLNLWHHHQQHEHQQQAPQQDSQAYGGGNDSNGQTYDTSLLNGGNPYSDESSYNDGNQAQLNYDAPPDFYNMNNSFGPNSSQDQISNNGFDWNNGFVGGDDFSGAMFPTDLNASQFNSTGGSAGTYEYTSYTSDDQNQSQTFGFGTDGQGDLYQNTDTTFSNGGFMDSVDTTNFFDNSGDLLFTSTDETTFMT</sequence>
<feature type="compositionally biased region" description="Polar residues" evidence="1">
    <location>
        <begin position="588"/>
        <end position="625"/>
    </location>
</feature>
<accession>A0ABQ8V5Q8</accession>
<protein>
    <recommendedName>
        <fullName evidence="4">WW domain-containing protein</fullName>
    </recommendedName>
</protein>
<reference evidence="2" key="1">
    <citation type="submission" date="2022-08" db="EMBL/GenBank/DDBJ databases">
        <title>A Global Phylogenomic Analysis of the Shiitake Genus Lentinula.</title>
        <authorList>
            <consortium name="DOE Joint Genome Institute"/>
            <person name="Sierra-Patev S."/>
            <person name="Min B."/>
            <person name="Naranjo-Ortiz M."/>
            <person name="Looney B."/>
            <person name="Konkel Z."/>
            <person name="Slot J.C."/>
            <person name="Sakamoto Y."/>
            <person name="Steenwyk J.L."/>
            <person name="Rokas A."/>
            <person name="Carro J."/>
            <person name="Camarero S."/>
            <person name="Ferreira P."/>
            <person name="Molpeceres G."/>
            <person name="Ruiz-Duenas F.J."/>
            <person name="Serrano A."/>
            <person name="Henrissat B."/>
            <person name="Drula E."/>
            <person name="Hughes K.W."/>
            <person name="Mata J.L."/>
            <person name="Ishikawa N.K."/>
            <person name="Vargas-Isla R."/>
            <person name="Ushijima S."/>
            <person name="Smith C.A."/>
            <person name="Ahrendt S."/>
            <person name="Andreopoulos W."/>
            <person name="He G."/>
            <person name="Labutti K."/>
            <person name="Lipzen A."/>
            <person name="Ng V."/>
            <person name="Riley R."/>
            <person name="Sandor L."/>
            <person name="Barry K."/>
            <person name="Martinez A.T."/>
            <person name="Xiao Y."/>
            <person name="Gibbons J.G."/>
            <person name="Terashima K."/>
            <person name="Grigoriev I.V."/>
            <person name="Hibbett D.S."/>
        </authorList>
    </citation>
    <scope>NUCLEOTIDE SEQUENCE</scope>
    <source>
        <strain evidence="2">RHP3577 ss4</strain>
    </source>
</reference>
<feature type="compositionally biased region" description="Polar residues" evidence="1">
    <location>
        <begin position="729"/>
        <end position="739"/>
    </location>
</feature>
<name>A0ABQ8V5Q8_9AGAR</name>
<feature type="compositionally biased region" description="Polar residues" evidence="1">
    <location>
        <begin position="700"/>
        <end position="718"/>
    </location>
</feature>
<dbReference type="Proteomes" id="UP001150217">
    <property type="component" value="Unassembled WGS sequence"/>
</dbReference>
<feature type="compositionally biased region" description="Basic and acidic residues" evidence="1">
    <location>
        <begin position="99"/>
        <end position="112"/>
    </location>
</feature>
<proteinExistence type="predicted"/>
<feature type="region of interest" description="Disordered" evidence="1">
    <location>
        <begin position="1249"/>
        <end position="1385"/>
    </location>
</feature>
<evidence type="ECO:0008006" key="4">
    <source>
        <dbReference type="Google" id="ProtNLM"/>
    </source>
</evidence>
<feature type="compositionally biased region" description="Polar residues" evidence="1">
    <location>
        <begin position="1373"/>
        <end position="1385"/>
    </location>
</feature>
<feature type="region of interest" description="Disordered" evidence="1">
    <location>
        <begin position="587"/>
        <end position="625"/>
    </location>
</feature>
<feature type="compositionally biased region" description="Low complexity" evidence="1">
    <location>
        <begin position="177"/>
        <end position="200"/>
    </location>
</feature>
<feature type="compositionally biased region" description="Pro residues" evidence="1">
    <location>
        <begin position="216"/>
        <end position="232"/>
    </location>
</feature>
<feature type="compositionally biased region" description="Polar residues" evidence="1">
    <location>
        <begin position="1204"/>
        <end position="1218"/>
    </location>
</feature>
<feature type="region of interest" description="Disordered" evidence="1">
    <location>
        <begin position="309"/>
        <end position="381"/>
    </location>
</feature>
<feature type="region of interest" description="Disordered" evidence="1">
    <location>
        <begin position="640"/>
        <end position="686"/>
    </location>
</feature>
<feature type="compositionally biased region" description="Low complexity" evidence="1">
    <location>
        <begin position="1278"/>
        <end position="1290"/>
    </location>
</feature>
<feature type="compositionally biased region" description="Polar residues" evidence="1">
    <location>
        <begin position="1256"/>
        <end position="1272"/>
    </location>
</feature>
<feature type="region of interest" description="Disordered" evidence="1">
    <location>
        <begin position="1092"/>
        <end position="1220"/>
    </location>
</feature>
<feature type="region of interest" description="Disordered" evidence="1">
    <location>
        <begin position="70"/>
        <end position="248"/>
    </location>
</feature>
<evidence type="ECO:0000256" key="1">
    <source>
        <dbReference type="SAM" id="MobiDB-lite"/>
    </source>
</evidence>
<keyword evidence="3" id="KW-1185">Reference proteome</keyword>
<dbReference type="EMBL" id="JANVFT010000093">
    <property type="protein sequence ID" value="KAJ4470047.1"/>
    <property type="molecule type" value="Genomic_DNA"/>
</dbReference>
<feature type="compositionally biased region" description="Pro residues" evidence="1">
    <location>
        <begin position="1183"/>
        <end position="1193"/>
    </location>
</feature>
<evidence type="ECO:0000313" key="2">
    <source>
        <dbReference type="EMBL" id="KAJ4470047.1"/>
    </source>
</evidence>